<dbReference type="InterPro" id="IPR004313">
    <property type="entry name" value="ARD"/>
</dbReference>
<evidence type="ECO:0000256" key="4">
    <source>
        <dbReference type="ARBA" id="ARBA00022723"/>
    </source>
</evidence>
<protein>
    <recommendedName>
        <fullName evidence="9">Acireductone dioxygenase</fullName>
    </recommendedName>
    <alternativeName>
        <fullName evidence="9">1,2-dihydroxy-3-keto-5-methylthiopentene dioxygenase</fullName>
        <shortName evidence="9">DHK-MTPene dioxygenase</shortName>
    </alternativeName>
    <alternativeName>
        <fullName evidence="9">Acireductone dioxygenase (Fe(2+)-requiring)</fullName>
        <shortName evidence="9">ARD'</shortName>
        <shortName evidence="9">Fe-ARD</shortName>
        <ecNumber evidence="9">1.13.11.54</ecNumber>
    </alternativeName>
    <alternativeName>
        <fullName evidence="9">Acireductone dioxygenase (Ni(2+)-requiring)</fullName>
        <shortName evidence="9">ARD</shortName>
        <shortName evidence="9">Ni-ARD</shortName>
        <ecNumber evidence="9">1.13.11.53</ecNumber>
    </alternativeName>
</protein>
<name>A0A6N3T337_9PROT</name>
<dbReference type="GO" id="GO:0016151">
    <property type="term" value="F:nickel cation binding"/>
    <property type="evidence" value="ECO:0007669"/>
    <property type="project" value="UniProtKB-UniRule"/>
</dbReference>
<keyword evidence="5 9" id="KW-0223">Dioxygenase</keyword>
<feature type="binding site" evidence="9">
    <location>
        <position position="141"/>
    </location>
    <ligand>
        <name>Fe(2+)</name>
        <dbReference type="ChEBI" id="CHEBI:29033"/>
    </ligand>
</feature>
<dbReference type="UniPathway" id="UPA00904">
    <property type="reaction ID" value="UER00878"/>
</dbReference>
<dbReference type="RefSeq" id="WP_048845279.1">
    <property type="nucleotide sequence ID" value="NZ_BAMW01000015.1"/>
</dbReference>
<proteinExistence type="inferred from homology"/>
<evidence type="ECO:0000256" key="7">
    <source>
        <dbReference type="ARBA" id="ARBA00023004"/>
    </source>
</evidence>
<keyword evidence="2 9" id="KW-0533">Nickel</keyword>
<dbReference type="SUPFAM" id="SSF51182">
    <property type="entry name" value="RmlC-like cupins"/>
    <property type="match status" value="1"/>
</dbReference>
<reference evidence="11 13" key="2">
    <citation type="submission" date="2019-07" db="EMBL/GenBank/DDBJ databases">
        <title>Whole genome shotgun sequence of Acetobacter indonesiensis NBRC 16471.</title>
        <authorList>
            <person name="Hosoyama A."/>
            <person name="Uohara A."/>
            <person name="Ohji S."/>
            <person name="Ichikawa N."/>
        </authorList>
    </citation>
    <scope>NUCLEOTIDE SEQUENCE [LARGE SCALE GENOMIC DNA]</scope>
    <source>
        <strain evidence="11 13">NBRC 16471</strain>
    </source>
</reference>
<dbReference type="EC" id="1.13.11.53" evidence="9"/>
<comment type="pathway">
    <text evidence="9">Amino-acid biosynthesis; L-methionine biosynthesis via salvage pathway; L-methionine from S-methyl-5-thio-alpha-D-ribose 1-phosphate: step 5/6.</text>
</comment>
<evidence type="ECO:0000256" key="8">
    <source>
        <dbReference type="ARBA" id="ARBA00023167"/>
    </source>
</evidence>
<keyword evidence="3 9" id="KW-0028">Amino-acid biosynthesis</keyword>
<feature type="binding site" evidence="9">
    <location>
        <position position="97"/>
    </location>
    <ligand>
        <name>Fe(2+)</name>
        <dbReference type="ChEBI" id="CHEBI:29033"/>
    </ligand>
</feature>
<evidence type="ECO:0000256" key="3">
    <source>
        <dbReference type="ARBA" id="ARBA00022605"/>
    </source>
</evidence>
<evidence type="ECO:0000256" key="6">
    <source>
        <dbReference type="ARBA" id="ARBA00023002"/>
    </source>
</evidence>
<comment type="similarity">
    <text evidence="9">Belongs to the acireductone dioxygenase (ARD) family.</text>
</comment>
<evidence type="ECO:0000256" key="2">
    <source>
        <dbReference type="ARBA" id="ARBA00022596"/>
    </source>
</evidence>
<comment type="cofactor">
    <cofactor evidence="9">
        <name>Fe(2+)</name>
        <dbReference type="ChEBI" id="CHEBI:29033"/>
    </cofactor>
    <text evidence="9">Binds 1 Fe(2+) cation per monomer.</text>
</comment>
<keyword evidence="12" id="KW-1185">Reference proteome</keyword>
<keyword evidence="7 9" id="KW-0408">Iron</keyword>
<dbReference type="InterPro" id="IPR011051">
    <property type="entry name" value="RmlC_Cupin_sf"/>
</dbReference>
<dbReference type="Proteomes" id="UP000321104">
    <property type="component" value="Unassembled WGS sequence"/>
</dbReference>
<dbReference type="GO" id="GO:0005506">
    <property type="term" value="F:iron ion binding"/>
    <property type="evidence" value="ECO:0007669"/>
    <property type="project" value="UniProtKB-UniRule"/>
</dbReference>
<evidence type="ECO:0000256" key="1">
    <source>
        <dbReference type="ARBA" id="ARBA00000428"/>
    </source>
</evidence>
<sequence length="181" mass="20364">MSTLTIFQDTVPETPVLKTHDPVEIAAELKALGVRFERWDGPSIPPRDADEETVLATYRPFLDKLMGETGAGSADVLRVDENTPNREALRGKFLSEHIHSEDEVRFFVHGGGHFILHVGPRIYDVHCTQTDLISVPEGTKHWFDGGPEPDFVTLRIFTHKEGWVADYTGTDLAHRFLAYPL</sequence>
<organism evidence="11 13">
    <name type="scientific">Acetobacter indonesiensis</name>
    <dbReference type="NCBI Taxonomy" id="104101"/>
    <lineage>
        <taxon>Bacteria</taxon>
        <taxon>Pseudomonadati</taxon>
        <taxon>Pseudomonadota</taxon>
        <taxon>Alphaproteobacteria</taxon>
        <taxon>Acetobacterales</taxon>
        <taxon>Acetobacteraceae</taxon>
        <taxon>Acetobacter</taxon>
    </lineage>
</organism>
<dbReference type="AlphaFoldDB" id="A0A6N3T337"/>
<feature type="binding site" evidence="9">
    <location>
        <position position="97"/>
    </location>
    <ligand>
        <name>Ni(2+)</name>
        <dbReference type="ChEBI" id="CHEBI:49786"/>
    </ligand>
</feature>
<comment type="catalytic activity">
    <reaction evidence="9">
        <text>1,2-dihydroxy-5-(methylsulfanyl)pent-1-en-3-one + O2 = 3-(methylsulfanyl)propanoate + CO + formate + 2 H(+)</text>
        <dbReference type="Rhea" id="RHEA:14161"/>
        <dbReference type="ChEBI" id="CHEBI:15378"/>
        <dbReference type="ChEBI" id="CHEBI:15379"/>
        <dbReference type="ChEBI" id="CHEBI:15740"/>
        <dbReference type="ChEBI" id="CHEBI:17245"/>
        <dbReference type="ChEBI" id="CHEBI:49016"/>
        <dbReference type="ChEBI" id="CHEBI:49252"/>
        <dbReference type="EC" id="1.13.11.53"/>
    </reaction>
</comment>
<dbReference type="GO" id="GO:0019284">
    <property type="term" value="P:L-methionine salvage from S-adenosylmethionine"/>
    <property type="evidence" value="ECO:0007669"/>
    <property type="project" value="InterPro"/>
</dbReference>
<evidence type="ECO:0000256" key="9">
    <source>
        <dbReference type="HAMAP-Rule" id="MF_01682"/>
    </source>
</evidence>
<feature type="binding site" evidence="9">
    <location>
        <position position="103"/>
    </location>
    <ligand>
        <name>Ni(2+)</name>
        <dbReference type="ChEBI" id="CHEBI:49786"/>
    </ligand>
</feature>
<dbReference type="Gene3D" id="2.60.120.10">
    <property type="entry name" value="Jelly Rolls"/>
    <property type="match status" value="1"/>
</dbReference>
<feature type="site" description="May play a role in metal incorporation in vivo" evidence="9">
    <location>
        <position position="96"/>
    </location>
</feature>
<evidence type="ECO:0000313" key="11">
    <source>
        <dbReference type="EMBL" id="GEN02310.1"/>
    </source>
</evidence>
<comment type="cofactor">
    <cofactor evidence="9">
        <name>Ni(2+)</name>
        <dbReference type="ChEBI" id="CHEBI:49786"/>
    </cofactor>
    <text evidence="9">Binds 1 nickel ion per monomer.</text>
</comment>
<dbReference type="Pfam" id="PF03079">
    <property type="entry name" value="ARD"/>
    <property type="match status" value="1"/>
</dbReference>
<dbReference type="InterPro" id="IPR014710">
    <property type="entry name" value="RmlC-like_jellyroll"/>
</dbReference>
<dbReference type="InterPro" id="IPR023956">
    <property type="entry name" value="ARD_bac"/>
</dbReference>
<dbReference type="EMBL" id="BAMW01000015">
    <property type="protein sequence ID" value="GAN62741.1"/>
    <property type="molecule type" value="Genomic_DNA"/>
</dbReference>
<comment type="caution">
    <text evidence="11">The sequence shown here is derived from an EMBL/GenBank/DDBJ whole genome shotgun (WGS) entry which is preliminary data.</text>
</comment>
<dbReference type="GO" id="GO:0010309">
    <property type="term" value="F:acireductone dioxygenase [iron(II)-requiring] activity"/>
    <property type="evidence" value="ECO:0007669"/>
    <property type="project" value="UniProtKB-UniRule"/>
</dbReference>
<dbReference type="PANTHER" id="PTHR23418:SF0">
    <property type="entry name" value="ACIREDUCTONE DIOXYGENASE"/>
    <property type="match status" value="1"/>
</dbReference>
<evidence type="ECO:0000313" key="12">
    <source>
        <dbReference type="Proteomes" id="UP000032673"/>
    </source>
</evidence>
<accession>A0A6N3T337</accession>
<dbReference type="Proteomes" id="UP000032673">
    <property type="component" value="Unassembled WGS sequence"/>
</dbReference>
<gene>
    <name evidence="9 11" type="primary">mtnD</name>
    <name evidence="10" type="ORF">Abin_015_027</name>
    <name evidence="11" type="ORF">AIN02nite_03350</name>
</gene>
<evidence type="ECO:0000313" key="10">
    <source>
        <dbReference type="EMBL" id="GAN62741.1"/>
    </source>
</evidence>
<dbReference type="EMBL" id="BJXQ01000002">
    <property type="protein sequence ID" value="GEN02310.1"/>
    <property type="molecule type" value="Genomic_DNA"/>
</dbReference>
<dbReference type="EC" id="1.13.11.54" evidence="9"/>
<keyword evidence="6 9" id="KW-0560">Oxidoreductase</keyword>
<feature type="binding site" evidence="9">
    <location>
        <position position="99"/>
    </location>
    <ligand>
        <name>Fe(2+)</name>
        <dbReference type="ChEBI" id="CHEBI:29033"/>
    </ligand>
</feature>
<dbReference type="CDD" id="cd02232">
    <property type="entry name" value="cupin_ARD"/>
    <property type="match status" value="1"/>
</dbReference>
<feature type="binding site" evidence="9">
    <location>
        <position position="103"/>
    </location>
    <ligand>
        <name>Fe(2+)</name>
        <dbReference type="ChEBI" id="CHEBI:29033"/>
    </ligand>
</feature>
<dbReference type="PANTHER" id="PTHR23418">
    <property type="entry name" value="ACIREDUCTONE DIOXYGENASE"/>
    <property type="match status" value="1"/>
</dbReference>
<keyword evidence="4 9" id="KW-0479">Metal-binding</keyword>
<comment type="subunit">
    <text evidence="9">Monomer.</text>
</comment>
<feature type="binding site" evidence="9">
    <location>
        <position position="141"/>
    </location>
    <ligand>
        <name>Ni(2+)</name>
        <dbReference type="ChEBI" id="CHEBI:49786"/>
    </ligand>
</feature>
<feature type="site" description="May play a role in transmitting local conformational changes" evidence="9">
    <location>
        <position position="102"/>
    </location>
</feature>
<comment type="function">
    <text evidence="9">Catalyzes 2 different reactions between oxygene and the acireductone 1,2-dihydroxy-3-keto-5-methylthiopentene (DHK-MTPene) depending upon the metal bound in the active site. Fe-containing acireductone dioxygenase (Fe-ARD) produces formate and 2-keto-4-methylthiobutyrate (KMTB), the alpha-ketoacid precursor of methionine in the methionine recycle pathway. Ni-containing acireductone dioxygenase (Ni-ARD) produces methylthiopropionate, carbon monoxide and formate, and does not lie on the methionine recycle pathway.</text>
</comment>
<keyword evidence="8 9" id="KW-0486">Methionine biosynthesis</keyword>
<feature type="binding site" evidence="9">
    <location>
        <position position="99"/>
    </location>
    <ligand>
        <name>Ni(2+)</name>
        <dbReference type="ChEBI" id="CHEBI:49786"/>
    </ligand>
</feature>
<dbReference type="GO" id="GO:0010308">
    <property type="term" value="F:acireductone dioxygenase (Ni2+-requiring) activity"/>
    <property type="evidence" value="ECO:0007669"/>
    <property type="project" value="UniProtKB-UniRule"/>
</dbReference>
<evidence type="ECO:0000256" key="5">
    <source>
        <dbReference type="ARBA" id="ARBA00022964"/>
    </source>
</evidence>
<reference evidence="10 12" key="1">
    <citation type="submission" date="2012-11" db="EMBL/GenBank/DDBJ databases">
        <title>Whole genome sequence of Acetobacter indonesiensis 5H-1.</title>
        <authorList>
            <person name="Azuma Y."/>
            <person name="Higashiura N."/>
            <person name="Hirakawa H."/>
            <person name="Matsushita K."/>
        </authorList>
    </citation>
    <scope>NUCLEOTIDE SEQUENCE [LARGE SCALE GENOMIC DNA]</scope>
    <source>
        <strain evidence="10 12">5H-1</strain>
    </source>
</reference>
<feature type="site" description="Important to generate the dianion" evidence="9">
    <location>
        <position position="105"/>
    </location>
</feature>
<dbReference type="HAMAP" id="MF_01682">
    <property type="entry name" value="Salvage_MtnD"/>
    <property type="match status" value="1"/>
</dbReference>
<comment type="catalytic activity">
    <reaction evidence="1 9">
        <text>1,2-dihydroxy-5-(methylsulfanyl)pent-1-en-3-one + O2 = 4-methylsulfanyl-2-oxobutanoate + formate + 2 H(+)</text>
        <dbReference type="Rhea" id="RHEA:24504"/>
        <dbReference type="ChEBI" id="CHEBI:15378"/>
        <dbReference type="ChEBI" id="CHEBI:15379"/>
        <dbReference type="ChEBI" id="CHEBI:15740"/>
        <dbReference type="ChEBI" id="CHEBI:16723"/>
        <dbReference type="ChEBI" id="CHEBI:49252"/>
        <dbReference type="EC" id="1.13.11.54"/>
    </reaction>
</comment>
<evidence type="ECO:0000313" key="13">
    <source>
        <dbReference type="Proteomes" id="UP000321104"/>
    </source>
</evidence>
<dbReference type="GO" id="GO:0019509">
    <property type="term" value="P:L-methionine salvage from methylthioadenosine"/>
    <property type="evidence" value="ECO:0007669"/>
    <property type="project" value="UniProtKB-UniRule"/>
</dbReference>